<dbReference type="PROSITE" id="PS00041">
    <property type="entry name" value="HTH_ARAC_FAMILY_1"/>
    <property type="match status" value="1"/>
</dbReference>
<keyword evidence="6" id="KW-1185">Reference proteome</keyword>
<accession>W8L998</accession>
<organism evidence="5 6">
    <name type="scientific">Ectothiorhodospira haloalkaliphila</name>
    <dbReference type="NCBI Taxonomy" id="421628"/>
    <lineage>
        <taxon>Bacteria</taxon>
        <taxon>Pseudomonadati</taxon>
        <taxon>Pseudomonadota</taxon>
        <taxon>Gammaproteobacteria</taxon>
        <taxon>Chromatiales</taxon>
        <taxon>Ectothiorhodospiraceae</taxon>
        <taxon>Ectothiorhodospira</taxon>
    </lineage>
</organism>
<dbReference type="PANTHER" id="PTHR46796">
    <property type="entry name" value="HTH-TYPE TRANSCRIPTIONAL ACTIVATOR RHAS-RELATED"/>
    <property type="match status" value="1"/>
</dbReference>
<evidence type="ECO:0000259" key="4">
    <source>
        <dbReference type="PROSITE" id="PS01124"/>
    </source>
</evidence>
<name>W8L998_9GAMM</name>
<dbReference type="InterPro" id="IPR050204">
    <property type="entry name" value="AraC_XylS_family_regulators"/>
</dbReference>
<keyword evidence="2" id="KW-0238">DNA-binding</keyword>
<feature type="domain" description="HTH araC/xylS-type" evidence="4">
    <location>
        <begin position="187"/>
        <end position="284"/>
    </location>
</feature>
<sequence length="287" mass="31927">MLQAYARERSVPSLRESRVAPDRGFSMMEGAQDAGEFSTPAVSDLMLSQSVGPAFHYVCDIGAGRFSGQTQPMDFVAVAPNVDTYCSVAGPARLRFLGIPGKFARACLERDASDPLDFGAIHTRHHRDPLIIQGLTLLWQEIEREDPAARIFVDGITAALVVRLSRLSQQVARAEDCRGGLAPHHSARVIEYMQSHLDRRVTLAELASLCDLSPWHFSRAFTHSHGDPPHRYLTRLRLQRARELLETTSLPICAVASATGYSHQQLARHFRLTTGIPPGTYRQQFRD</sequence>
<dbReference type="Gene3D" id="1.10.10.60">
    <property type="entry name" value="Homeodomain-like"/>
    <property type="match status" value="2"/>
</dbReference>
<dbReference type="Pfam" id="PF12833">
    <property type="entry name" value="HTH_18"/>
    <property type="match status" value="1"/>
</dbReference>
<proteinExistence type="predicted"/>
<dbReference type="RefSeq" id="WP_025282969.1">
    <property type="nucleotide sequence ID" value="NZ_CP007268.1"/>
</dbReference>
<dbReference type="KEGG" id="hhc:M911_16100"/>
<dbReference type="EMBL" id="CP007268">
    <property type="protein sequence ID" value="AHK80410.1"/>
    <property type="molecule type" value="Genomic_DNA"/>
</dbReference>
<dbReference type="Proteomes" id="UP000019442">
    <property type="component" value="Chromosome"/>
</dbReference>
<reference evidence="6" key="2">
    <citation type="submission" date="2014-02" db="EMBL/GenBank/DDBJ databases">
        <title>Draft Genome Sequence of extremely halophilic bacteria Halorhodospira halochloris.</title>
        <authorList>
            <person name="Singh K.S."/>
        </authorList>
    </citation>
    <scope>NUCLEOTIDE SEQUENCE [LARGE SCALE GENOMIC DNA]</scope>
    <source>
        <strain evidence="6">A</strain>
    </source>
</reference>
<protein>
    <submittedName>
        <fullName evidence="5">AraC family transcriptional regulator</fullName>
    </submittedName>
</protein>
<keyword evidence="1" id="KW-0805">Transcription regulation</keyword>
<dbReference type="InterPro" id="IPR018062">
    <property type="entry name" value="HTH_AraC-typ_CS"/>
</dbReference>
<gene>
    <name evidence="5" type="ORF">M911_16100</name>
</gene>
<evidence type="ECO:0000256" key="2">
    <source>
        <dbReference type="ARBA" id="ARBA00023125"/>
    </source>
</evidence>
<dbReference type="AlphaFoldDB" id="W8L998"/>
<dbReference type="SUPFAM" id="SSF46689">
    <property type="entry name" value="Homeodomain-like"/>
    <property type="match status" value="2"/>
</dbReference>
<dbReference type="GO" id="GO:0043565">
    <property type="term" value="F:sequence-specific DNA binding"/>
    <property type="evidence" value="ECO:0007669"/>
    <property type="project" value="InterPro"/>
</dbReference>
<evidence type="ECO:0000313" key="5">
    <source>
        <dbReference type="EMBL" id="AHK80410.1"/>
    </source>
</evidence>
<evidence type="ECO:0000313" key="6">
    <source>
        <dbReference type="Proteomes" id="UP000019442"/>
    </source>
</evidence>
<dbReference type="InterPro" id="IPR018060">
    <property type="entry name" value="HTH_AraC"/>
</dbReference>
<reference evidence="5 6" key="1">
    <citation type="journal article" date="2014" name="J Genomics">
        <title>Draft Genome Sequence of the Extremely Halophilic Phototrophic Purple Sulfur Bacterium Halorhodospira halochloris.</title>
        <authorList>
            <person name="Singh K.S."/>
            <person name="Kirksey J."/>
            <person name="Hoff W.D."/>
            <person name="Deole R."/>
        </authorList>
    </citation>
    <scope>NUCLEOTIDE SEQUENCE [LARGE SCALE GENOMIC DNA]</scope>
    <source>
        <strain evidence="5 6">A</strain>
    </source>
</reference>
<evidence type="ECO:0000256" key="1">
    <source>
        <dbReference type="ARBA" id="ARBA00023015"/>
    </source>
</evidence>
<dbReference type="PANTHER" id="PTHR46796:SF6">
    <property type="entry name" value="ARAC SUBFAMILY"/>
    <property type="match status" value="1"/>
</dbReference>
<evidence type="ECO:0000256" key="3">
    <source>
        <dbReference type="ARBA" id="ARBA00023163"/>
    </source>
</evidence>
<dbReference type="InterPro" id="IPR009057">
    <property type="entry name" value="Homeodomain-like_sf"/>
</dbReference>
<dbReference type="HOGENOM" id="CLU_000445_88_4_6"/>
<keyword evidence="3" id="KW-0804">Transcription</keyword>
<dbReference type="SMART" id="SM00342">
    <property type="entry name" value="HTH_ARAC"/>
    <property type="match status" value="1"/>
</dbReference>
<dbReference type="GO" id="GO:0003700">
    <property type="term" value="F:DNA-binding transcription factor activity"/>
    <property type="evidence" value="ECO:0007669"/>
    <property type="project" value="InterPro"/>
</dbReference>
<dbReference type="PROSITE" id="PS01124">
    <property type="entry name" value="HTH_ARAC_FAMILY_2"/>
    <property type="match status" value="1"/>
</dbReference>